<keyword evidence="3" id="KW-0472">Membrane</keyword>
<dbReference type="InterPro" id="IPR024078">
    <property type="entry name" value="LmbE-like_dom_sf"/>
</dbReference>
<dbReference type="AlphaFoldDB" id="A0A5J5L3D5"/>
<evidence type="ECO:0000313" key="5">
    <source>
        <dbReference type="Proteomes" id="UP000325957"/>
    </source>
</evidence>
<keyword evidence="3" id="KW-0812">Transmembrane</keyword>
<evidence type="ECO:0000313" key="4">
    <source>
        <dbReference type="EMBL" id="KAA9395521.1"/>
    </source>
</evidence>
<reference evidence="4 5" key="1">
    <citation type="submission" date="2019-05" db="EMBL/GenBank/DDBJ databases">
        <title>Kocuria coralli sp. nov., a novel actinobacterium isolated from coral reef seawater.</title>
        <authorList>
            <person name="Li J."/>
        </authorList>
    </citation>
    <scope>NUCLEOTIDE SEQUENCE [LARGE SCALE GENOMIC DNA]</scope>
    <source>
        <strain evidence="4 5">SCSIO 13007</strain>
    </source>
</reference>
<keyword evidence="3" id="KW-1133">Transmembrane helix</keyword>
<sequence length="456" mass="47462">MQGVQRDPSRSTPSYPEQGTAVLPDAARSLLPPGVSPVGARVLYVHAHPDDETIVTGASLAQLAREGAQLSLLTMTRGERGEVIPERLRHLEVGQPGCTDDGTALGDYRVGELASACAALGVGEQFFAGQAPAVDPAAGLSSGRDRYLDSGMSWGADGRAQAAPDVSPAALTAAPLDEAAAHIAAAIRAIRPAAVVTYDDDGGYGHPDHVYTGRAALRAVELAHDPGAGGDGWTVPLTWAIEGEFSAGDSRPQAVVESSPADLAAKRVALEAHETQVTLPIDPQDLRFALSNGVSQRISGVETFRLAAGTLETKRPARDPLERSSPGVSLVVAVVGGLLAGVLGTGVHGNIWRVLPGLTIPWGLVLALALLVSMSIWSGTTTRRMWAAALPGVLAYAVAFVLAFGRPGSPLIVLSTDSAIGVVGLGWFGGILLATLFSVVVVGRWWRRRRVHLSDR</sequence>
<dbReference type="GO" id="GO:0016811">
    <property type="term" value="F:hydrolase activity, acting on carbon-nitrogen (but not peptide) bonds, in linear amides"/>
    <property type="evidence" value="ECO:0007669"/>
    <property type="project" value="TreeGrafter"/>
</dbReference>
<name>A0A5J5L3D5_9MICC</name>
<feature type="transmembrane region" description="Helical" evidence="3">
    <location>
        <begin position="385"/>
        <end position="405"/>
    </location>
</feature>
<feature type="region of interest" description="Disordered" evidence="2">
    <location>
        <begin position="1"/>
        <end position="20"/>
    </location>
</feature>
<dbReference type="RefSeq" id="WP_158032331.1">
    <property type="nucleotide sequence ID" value="NZ_ML708610.1"/>
</dbReference>
<feature type="transmembrane region" description="Helical" evidence="3">
    <location>
        <begin position="425"/>
        <end position="446"/>
    </location>
</feature>
<feature type="transmembrane region" description="Helical" evidence="3">
    <location>
        <begin position="359"/>
        <end position="378"/>
    </location>
</feature>
<keyword evidence="5" id="KW-1185">Reference proteome</keyword>
<organism evidence="4 5">
    <name type="scientific">Kocuria coralli</name>
    <dbReference type="NCBI Taxonomy" id="1461025"/>
    <lineage>
        <taxon>Bacteria</taxon>
        <taxon>Bacillati</taxon>
        <taxon>Actinomycetota</taxon>
        <taxon>Actinomycetes</taxon>
        <taxon>Micrococcales</taxon>
        <taxon>Micrococcaceae</taxon>
        <taxon>Kocuria</taxon>
    </lineage>
</organism>
<dbReference type="InterPro" id="IPR003737">
    <property type="entry name" value="GlcNAc_PI_deacetylase-related"/>
</dbReference>
<accession>A0A5J5L3D5</accession>
<keyword evidence="1" id="KW-0862">Zinc</keyword>
<evidence type="ECO:0000256" key="3">
    <source>
        <dbReference type="SAM" id="Phobius"/>
    </source>
</evidence>
<dbReference type="PANTHER" id="PTHR12993">
    <property type="entry name" value="N-ACETYLGLUCOSAMINYL-PHOSPHATIDYLINOSITOL DE-N-ACETYLASE-RELATED"/>
    <property type="match status" value="1"/>
</dbReference>
<protein>
    <submittedName>
        <fullName evidence="4">1D-myo-inositol 2-acetamido-2-deoxy-alpha-D-glucopyranoside deacetylase</fullName>
    </submittedName>
</protein>
<dbReference type="Pfam" id="PF02585">
    <property type="entry name" value="PIG-L"/>
    <property type="match status" value="1"/>
</dbReference>
<proteinExistence type="predicted"/>
<comment type="caution">
    <text evidence="4">The sequence shown here is derived from an EMBL/GenBank/DDBJ whole genome shotgun (WGS) entry which is preliminary data.</text>
</comment>
<gene>
    <name evidence="4" type="ORF">FCK90_00355</name>
</gene>
<dbReference type="GO" id="GO:0016137">
    <property type="term" value="P:glycoside metabolic process"/>
    <property type="evidence" value="ECO:0007669"/>
    <property type="project" value="UniProtKB-ARBA"/>
</dbReference>
<dbReference type="SUPFAM" id="SSF102588">
    <property type="entry name" value="LmbE-like"/>
    <property type="match status" value="1"/>
</dbReference>
<evidence type="ECO:0000256" key="2">
    <source>
        <dbReference type="SAM" id="MobiDB-lite"/>
    </source>
</evidence>
<evidence type="ECO:0000256" key="1">
    <source>
        <dbReference type="ARBA" id="ARBA00022833"/>
    </source>
</evidence>
<dbReference type="OrthoDB" id="3514174at2"/>
<dbReference type="Proteomes" id="UP000325957">
    <property type="component" value="Unassembled WGS sequence"/>
</dbReference>
<feature type="transmembrane region" description="Helical" evidence="3">
    <location>
        <begin position="328"/>
        <end position="347"/>
    </location>
</feature>
<dbReference type="EMBL" id="SZWF01000001">
    <property type="protein sequence ID" value="KAA9395521.1"/>
    <property type="molecule type" value="Genomic_DNA"/>
</dbReference>
<dbReference type="Gene3D" id="3.40.50.10320">
    <property type="entry name" value="LmbE-like"/>
    <property type="match status" value="1"/>
</dbReference>
<dbReference type="PANTHER" id="PTHR12993:SF26">
    <property type="entry name" value="1D-MYO-INOSITOL 2-ACETAMIDO-2-DEOXY-ALPHA-D-GLUCOPYRANOSIDE DEACETYLASE"/>
    <property type="match status" value="1"/>
</dbReference>